<keyword evidence="4 5" id="KW-0472">Membrane</keyword>
<feature type="transmembrane region" description="Helical" evidence="5">
    <location>
        <begin position="87"/>
        <end position="107"/>
    </location>
</feature>
<evidence type="ECO:0000256" key="3">
    <source>
        <dbReference type="ARBA" id="ARBA00022989"/>
    </source>
</evidence>
<feature type="transmembrane region" description="Helical" evidence="5">
    <location>
        <begin position="36"/>
        <end position="54"/>
    </location>
</feature>
<dbReference type="EMBL" id="JAATTO010000007">
    <property type="protein sequence ID" value="MBC9977897.1"/>
    <property type="molecule type" value="Genomic_DNA"/>
</dbReference>
<feature type="transmembrane region" description="Helical" evidence="5">
    <location>
        <begin position="61"/>
        <end position="81"/>
    </location>
</feature>
<proteinExistence type="predicted"/>
<protein>
    <submittedName>
        <fullName evidence="6">DoxX family membrane protein</fullName>
    </submittedName>
</protein>
<comment type="subcellular location">
    <subcellularLocation>
        <location evidence="1">Membrane</location>
        <topology evidence="1">Multi-pass membrane protein</topology>
    </subcellularLocation>
</comment>
<keyword evidence="7" id="KW-1185">Reference proteome</keyword>
<sequence>MDLGPGAGGTADGLGDVIASSAKQVETATAMTTPQLLVIALGGLEILAGLMIALNFGARFFAMLMAIYVAVSTVLFSDFWNQAAPENAAVVVDALKNLSIIGALFMIMGYGRETRPAEAAYGDV</sequence>
<dbReference type="RefSeq" id="WP_188096179.1">
    <property type="nucleotide sequence ID" value="NZ_JAATTO010000007.1"/>
</dbReference>
<keyword evidence="3 5" id="KW-1133">Transmembrane helix</keyword>
<evidence type="ECO:0000313" key="7">
    <source>
        <dbReference type="Proteomes" id="UP000639516"/>
    </source>
</evidence>
<comment type="caution">
    <text evidence="6">The sequence shown here is derived from an EMBL/GenBank/DDBJ whole genome shotgun (WGS) entry which is preliminary data.</text>
</comment>
<reference evidence="6 7" key="1">
    <citation type="journal article" date="2020" name="Arch. Microbiol.">
        <title>Bradyrhizobium campsiandrae sp. nov., a nitrogen-fixing bacterial strain isolated from a native leguminous tree from the Amazon adapted to flooded conditions.</title>
        <authorList>
            <person name="Cabral Michel D."/>
            <person name="Martins da Costa E."/>
            <person name="Azarias Guimaraes A."/>
            <person name="Soares de Carvalho T."/>
            <person name="Santos de Castro Caputo P."/>
            <person name="Willems A."/>
            <person name="de Souza Moreira F.M."/>
        </authorList>
    </citation>
    <scope>NUCLEOTIDE SEQUENCE [LARGE SCALE GENOMIC DNA]</scope>
    <source>
        <strain evidence="7">INPA 384B</strain>
    </source>
</reference>
<evidence type="ECO:0000256" key="2">
    <source>
        <dbReference type="ARBA" id="ARBA00022692"/>
    </source>
</evidence>
<evidence type="ECO:0000256" key="1">
    <source>
        <dbReference type="ARBA" id="ARBA00004141"/>
    </source>
</evidence>
<evidence type="ECO:0000313" key="6">
    <source>
        <dbReference type="EMBL" id="MBC9977897.1"/>
    </source>
</evidence>
<organism evidence="6 7">
    <name type="scientific">Bradyrhizobium campsiandrae</name>
    <dbReference type="NCBI Taxonomy" id="1729892"/>
    <lineage>
        <taxon>Bacteria</taxon>
        <taxon>Pseudomonadati</taxon>
        <taxon>Pseudomonadota</taxon>
        <taxon>Alphaproteobacteria</taxon>
        <taxon>Hyphomicrobiales</taxon>
        <taxon>Nitrobacteraceae</taxon>
        <taxon>Bradyrhizobium</taxon>
    </lineage>
</organism>
<accession>A0ABR7U3A2</accession>
<keyword evidence="2 5" id="KW-0812">Transmembrane</keyword>
<dbReference type="Pfam" id="PF07681">
    <property type="entry name" value="DoxX"/>
    <property type="match status" value="1"/>
</dbReference>
<gene>
    <name evidence="6" type="ORF">HA482_06655</name>
</gene>
<dbReference type="InterPro" id="IPR032808">
    <property type="entry name" value="DoxX"/>
</dbReference>
<name>A0ABR7U3A2_9BRAD</name>
<evidence type="ECO:0000256" key="4">
    <source>
        <dbReference type="ARBA" id="ARBA00023136"/>
    </source>
</evidence>
<dbReference type="Proteomes" id="UP000639516">
    <property type="component" value="Unassembled WGS sequence"/>
</dbReference>
<evidence type="ECO:0000256" key="5">
    <source>
        <dbReference type="SAM" id="Phobius"/>
    </source>
</evidence>